<reference evidence="1" key="1">
    <citation type="submission" date="2023-06" db="EMBL/GenBank/DDBJ databases">
        <title>Male Hemibagrus guttatus genome.</title>
        <authorList>
            <person name="Bian C."/>
        </authorList>
    </citation>
    <scope>NUCLEOTIDE SEQUENCE</scope>
    <source>
        <strain evidence="1">Male_cb2023</strain>
        <tissue evidence="1">Muscle</tissue>
    </source>
</reference>
<dbReference type="EMBL" id="JAUCMX010000010">
    <property type="protein sequence ID" value="KAK3533450.1"/>
    <property type="molecule type" value="Genomic_DNA"/>
</dbReference>
<name>A0AAE0V2V5_9TELE</name>
<dbReference type="AlphaFoldDB" id="A0AAE0V2V5"/>
<evidence type="ECO:0000313" key="1">
    <source>
        <dbReference type="EMBL" id="KAK3533450.1"/>
    </source>
</evidence>
<keyword evidence="2" id="KW-1185">Reference proteome</keyword>
<gene>
    <name evidence="1" type="ORF">QTP70_022248</name>
</gene>
<proteinExistence type="predicted"/>
<protein>
    <submittedName>
        <fullName evidence="1">Uncharacterized protein</fullName>
    </submittedName>
</protein>
<organism evidence="1 2">
    <name type="scientific">Hemibagrus guttatus</name>
    <dbReference type="NCBI Taxonomy" id="175788"/>
    <lineage>
        <taxon>Eukaryota</taxon>
        <taxon>Metazoa</taxon>
        <taxon>Chordata</taxon>
        <taxon>Craniata</taxon>
        <taxon>Vertebrata</taxon>
        <taxon>Euteleostomi</taxon>
        <taxon>Actinopterygii</taxon>
        <taxon>Neopterygii</taxon>
        <taxon>Teleostei</taxon>
        <taxon>Ostariophysi</taxon>
        <taxon>Siluriformes</taxon>
        <taxon>Bagridae</taxon>
        <taxon>Hemibagrus</taxon>
    </lineage>
</organism>
<comment type="caution">
    <text evidence="1">The sequence shown here is derived from an EMBL/GenBank/DDBJ whole genome shotgun (WGS) entry which is preliminary data.</text>
</comment>
<sequence>MTTDSGTNMIKALKLNEWTNLQCFGHNLHNAI</sequence>
<evidence type="ECO:0000313" key="2">
    <source>
        <dbReference type="Proteomes" id="UP001274896"/>
    </source>
</evidence>
<dbReference type="Proteomes" id="UP001274896">
    <property type="component" value="Unassembled WGS sequence"/>
</dbReference>
<accession>A0AAE0V2V5</accession>
<feature type="non-terminal residue" evidence="1">
    <location>
        <position position="32"/>
    </location>
</feature>